<keyword evidence="1" id="KW-0472">Membrane</keyword>
<organism evidence="2 3">
    <name type="scientific">Blastococcus saxobsidens</name>
    <dbReference type="NCBI Taxonomy" id="138336"/>
    <lineage>
        <taxon>Bacteria</taxon>
        <taxon>Bacillati</taxon>
        <taxon>Actinomycetota</taxon>
        <taxon>Actinomycetes</taxon>
        <taxon>Geodermatophilales</taxon>
        <taxon>Geodermatophilaceae</taxon>
        <taxon>Blastococcus</taxon>
    </lineage>
</organism>
<evidence type="ECO:0000256" key="1">
    <source>
        <dbReference type="SAM" id="Phobius"/>
    </source>
</evidence>
<evidence type="ECO:0000313" key="2">
    <source>
        <dbReference type="EMBL" id="NEK86673.1"/>
    </source>
</evidence>
<evidence type="ECO:0008006" key="4">
    <source>
        <dbReference type="Google" id="ProtNLM"/>
    </source>
</evidence>
<proteinExistence type="predicted"/>
<comment type="caution">
    <text evidence="2">The sequence shown here is derived from an EMBL/GenBank/DDBJ whole genome shotgun (WGS) entry which is preliminary data.</text>
</comment>
<dbReference type="EMBL" id="JAAGWG010000018">
    <property type="protein sequence ID" value="NEK86673.1"/>
    <property type="molecule type" value="Genomic_DNA"/>
</dbReference>
<protein>
    <recommendedName>
        <fullName evidence="4">DUF3093 domain-containing protein</fullName>
    </recommendedName>
</protein>
<accession>A0A6L9W3V8</accession>
<gene>
    <name evidence="2" type="ORF">GCU60_13050</name>
</gene>
<keyword evidence="1" id="KW-1133">Transmembrane helix</keyword>
<evidence type="ECO:0000313" key="3">
    <source>
        <dbReference type="Proteomes" id="UP000479241"/>
    </source>
</evidence>
<keyword evidence="1" id="KW-0812">Transmembrane</keyword>
<dbReference type="Proteomes" id="UP000479241">
    <property type="component" value="Unassembled WGS sequence"/>
</dbReference>
<dbReference type="RefSeq" id="WP_163205878.1">
    <property type="nucleotide sequence ID" value="NZ_JAAGWG010000018.1"/>
</dbReference>
<feature type="transmembrane region" description="Helical" evidence="1">
    <location>
        <begin position="60"/>
        <end position="78"/>
    </location>
</feature>
<name>A0A6L9W3V8_9ACTN</name>
<dbReference type="AlphaFoldDB" id="A0A6L9W3V8"/>
<reference evidence="2 3" key="1">
    <citation type="submission" date="2019-12" db="EMBL/GenBank/DDBJ databases">
        <title>the WGS of Blastococcus saxobsidens 67B17.</title>
        <authorList>
            <person name="Jiang Z."/>
        </authorList>
    </citation>
    <scope>NUCLEOTIDE SEQUENCE [LARGE SCALE GENOMIC DNA]</scope>
    <source>
        <strain evidence="2 3">67B17</strain>
    </source>
</reference>
<sequence length="195" mass="21253">MAARERNRSRPPQAAVDRARRLHVEQVRGHRFLVGWGPKRSATVVPAPLRYWQYRSAGPVALAVAVAVVAVWVGLFAWRGGWAAAQDELVLAVPAGLAVFLVNTRRLTVSDHGVSFDVAGTRTDPAAVVPSALVQAVRTGPAPADWPKPRKRGAWWPGRTRVVVRHLTDDGEQSFTFWARDADAFADAVGVPLSR</sequence>